<evidence type="ECO:0000313" key="2">
    <source>
        <dbReference type="Proteomes" id="UP001172645"/>
    </source>
</evidence>
<dbReference type="Proteomes" id="UP001172645">
    <property type="component" value="Unassembled WGS sequence"/>
</dbReference>
<gene>
    <name evidence="1" type="primary">phnH</name>
    <name evidence="1" type="ORF">PY649_24545</name>
</gene>
<accession>A0ABT7K245</accession>
<keyword evidence="1" id="KW-0456">Lyase</keyword>
<dbReference type="RefSeq" id="WP_285871419.1">
    <property type="nucleotide sequence ID" value="NZ_JARFYM010000025.1"/>
</dbReference>
<organism evidence="1 2">
    <name type="scientific">Rhizobium mayense</name>
    <dbReference type="NCBI Taxonomy" id="1312184"/>
    <lineage>
        <taxon>Bacteria</taxon>
        <taxon>Pseudomonadati</taxon>
        <taxon>Pseudomonadota</taxon>
        <taxon>Alphaproteobacteria</taxon>
        <taxon>Hyphomicrobiales</taxon>
        <taxon>Rhizobiaceae</taxon>
        <taxon>Rhizobium/Agrobacterium group</taxon>
        <taxon>Rhizobium</taxon>
    </lineage>
</organism>
<evidence type="ECO:0000313" key="1">
    <source>
        <dbReference type="EMBL" id="MDL2402080.1"/>
    </source>
</evidence>
<name>A0ABT7K245_9HYPH</name>
<dbReference type="Gene3D" id="3.40.50.11310">
    <property type="entry name" value="Bacterial phosphonate metabolism protein PhnH"/>
    <property type="match status" value="1"/>
</dbReference>
<proteinExistence type="predicted"/>
<dbReference type="EMBL" id="JARFYM010000025">
    <property type="protein sequence ID" value="MDL2402080.1"/>
    <property type="molecule type" value="Genomic_DNA"/>
</dbReference>
<reference evidence="1" key="1">
    <citation type="submission" date="2023-06" db="EMBL/GenBank/DDBJ databases">
        <title>Phylogenetic Diversity of Rhizobium strains.</title>
        <authorList>
            <person name="Moura F.T."/>
            <person name="Helene L.C.F."/>
            <person name="Hungria M."/>
        </authorList>
    </citation>
    <scope>NUCLEOTIDE SEQUENCE</scope>
    <source>
        <strain evidence="1">CCGE526</strain>
    </source>
</reference>
<comment type="caution">
    <text evidence="1">The sequence shown here is derived from an EMBL/GenBank/DDBJ whole genome shotgun (WGS) entry which is preliminary data.</text>
</comment>
<dbReference type="NCBIfam" id="TIGR03292">
    <property type="entry name" value="PhnH_redo"/>
    <property type="match status" value="1"/>
</dbReference>
<sequence>MKAAPLPTIEDTRTNDAFEEMMWAMSRPGIVRTLPLAGLSVMAEALLDRECSYHVAVTLEEDLRLDRTGARRESLSQAQYVFATVDTADGAALLSALAVGTLAYPDQAATLFAPVKIGRGSRYRLTGPGIDGSIDIILESVDPLFWITRQRSLRYPLGWDVYLVDGDQILGIPRSTNVEVL</sequence>
<protein>
    <submittedName>
        <fullName evidence="1">Phosphonate C-P lyase system protein PhnH</fullName>
    </submittedName>
</protein>
<dbReference type="GO" id="GO:0016829">
    <property type="term" value="F:lyase activity"/>
    <property type="evidence" value="ECO:0007669"/>
    <property type="project" value="UniProtKB-KW"/>
</dbReference>
<dbReference type="InterPro" id="IPR038058">
    <property type="entry name" value="PhnH-like_sp"/>
</dbReference>
<keyword evidence="2" id="KW-1185">Reference proteome</keyword>
<dbReference type="InterPro" id="IPR008772">
    <property type="entry name" value="Phosphonate_metab_PhnH"/>
</dbReference>
<dbReference type="SUPFAM" id="SSF159709">
    <property type="entry name" value="PhnH-like"/>
    <property type="match status" value="1"/>
</dbReference>
<dbReference type="Pfam" id="PF05845">
    <property type="entry name" value="PhnH"/>
    <property type="match status" value="1"/>
</dbReference>